<dbReference type="PANTHER" id="PTHR46844">
    <property type="entry name" value="SLR5058 PROTEIN"/>
    <property type="match status" value="1"/>
</dbReference>
<dbReference type="PROSITE" id="PS50837">
    <property type="entry name" value="NACHT"/>
    <property type="match status" value="1"/>
</dbReference>
<dbReference type="InterPro" id="IPR027417">
    <property type="entry name" value="P-loop_NTPase"/>
</dbReference>
<dbReference type="Proteomes" id="UP000282597">
    <property type="component" value="Chromosome"/>
</dbReference>
<name>A0A2Z6EUI2_9BURK</name>
<evidence type="ECO:0000313" key="2">
    <source>
        <dbReference type="Proteomes" id="UP000282597"/>
    </source>
</evidence>
<dbReference type="KEGG" id="mcys:MCB1EB_0952"/>
<dbReference type="SUPFAM" id="SSF48371">
    <property type="entry name" value="ARM repeat"/>
    <property type="match status" value="1"/>
</dbReference>
<dbReference type="InterPro" id="IPR011989">
    <property type="entry name" value="ARM-like"/>
</dbReference>
<sequence>MARAKQVVKPFAPTESKKLVRVQQAVSHGLSRLKQIWLAPRASTKQNVSMSFAWAPFWPTPPSKPLANIIPSKAQRYTKLDTALYPLAPLNPRLQELSTQALSLASLRDALYQHYEYASLSTQPFSDQNAALDTCYANLTRIEHHLQPQPEQTALAQSTTAFEPRPNGEPHSTRLVTLNHLFEPQTLHDGSSGRPKRVLIYGQAGSGKTVVCKKLVSDYQHKALWHDHFACVLWLPLAQLKTDQPLNLKTLLCEHFFAHQEDAQALAQTFERHRAQTLFILDGLDEVIGELDEGRPLRPLLQELLSQTHVLITSRPVGVNSRALGQFDLELETTGLNLDDVQAYVQKFIPESNQATIQQLMQSTPLTQGPANLPLLLDALCANWGKLRANEETTIAMLYEAIVNQLWRKDCIRLKKRHQGARLEPLALQNLPQAKLEKLIATELHSLSYLAFKGLETGTIAVNLDTLIQDKARLGIKSPFWLITDLKHSSFLHTTDVRRPEVEPTYHFLHPSIQEFFAAKFLAQHLQIDAQAESVSAQANLVPIDSGLILSPAQLRTFIAEHKYDPRYEQMWQMLAGLLKGAALERFFTLLEEEPQDLLGARHQQLMLGCVQAARAQLEEKTLTRLEKEWMQWLCFEMSLNLDDVSTLGLHPGFPEHLLLAYLHQPESKKTSIMRTLGARSALSNNATQAIISLLLDQTEKKETKVQAAETLGQLQTLSGDAIQALSTVSKNTAEDEDVRIAVIKALGRQKPLTEAVILTLISALLDANWEIRYAAGKILGRIKELPDTAIQVLLASLQNQEKYIRSTAAEALGQQQPLSETITQALIAVLQNKSEDKEVRAMAINTFGQQETLPEAAIRALLALLQTQGENEDLKSAAAEVFSWREPLDPNIMQVLISQLQDRSEREYVRSTAAQVLNRRQIVPEAAIQALSSVLLNTDEKESVRSSVAKALNNQETLSAPLTQALLSVFKGEHKNENGYFRIIAAETLSQETILPETIIEGFTEVLQNKEKAWHLRSAAIEALHRQSKLPAATCEALAIELEDQNEKIRSGAAMVLGRQEKLSDEIRDIWLKALASTDQALKSRTIKVLGQHQNLPNHAESALIKALQDQDDSLKIEATKILSRQKECPEEAIQAWDAIVQNKEEKKTLRSIAAEALGQQKQLSETVTQTLMAVLEDKNDEEYVISAVAKALNQQKIRPEIVIQAWNAILKNKEGGKLAKSTAAAALGQQEELPETVIQTLVAVLEDKNEEKYVKSAAAQALSQQEILPDAVLQTLVAMLANKENDQATITKILNLHIDRLYTLLPNLTPGQIQSLYASVLFPWSCTRIAPLYIRKNRLCFYTTAGLKSSISLTAQQIAVFMNALAESDVPLPHRSSKEIQTNSHAYRSSPVEPSLIRELTFPTSIPSSELSHLCTDIQGRAHLV</sequence>
<proteinExistence type="predicted"/>
<dbReference type="InterPro" id="IPR004155">
    <property type="entry name" value="PBS_lyase_HEAT"/>
</dbReference>
<keyword evidence="2" id="KW-1185">Reference proteome</keyword>
<dbReference type="SUPFAM" id="SSF52540">
    <property type="entry name" value="P-loop containing nucleoside triphosphate hydrolases"/>
    <property type="match status" value="1"/>
</dbReference>
<protein>
    <submittedName>
        <fullName evidence="1">Uncharacterized protein</fullName>
    </submittedName>
</protein>
<dbReference type="SMART" id="SM00567">
    <property type="entry name" value="EZ_HEAT"/>
    <property type="match status" value="8"/>
</dbReference>
<dbReference type="PANTHER" id="PTHR46844:SF1">
    <property type="entry name" value="SLR5058 PROTEIN"/>
    <property type="match status" value="1"/>
</dbReference>
<reference evidence="1 2" key="1">
    <citation type="journal article" date="2018" name="Microbes Environ.">
        <title>Comparative Genomic Insights into Endofungal Lifestyles of Two Bacterial Endosymbionts, Mycoavidus cysteinexigens and Burkholderia rhizoxinica.</title>
        <authorList>
            <person name="Sharmin D."/>
            <person name="Guo Y."/>
            <person name="Nishizawa T."/>
            <person name="Ohshima S."/>
            <person name="Sato Y."/>
            <person name="Takashima Y."/>
            <person name="Narisawa K."/>
            <person name="Ohta H."/>
        </authorList>
    </citation>
    <scope>NUCLEOTIDE SEQUENCE [LARGE SCALE GENOMIC DNA]</scope>
    <source>
        <strain evidence="1 2">B1-EB</strain>
    </source>
</reference>
<dbReference type="InterPro" id="IPR007111">
    <property type="entry name" value="NACHT_NTPase"/>
</dbReference>
<dbReference type="EMBL" id="AP018150">
    <property type="protein sequence ID" value="BBE09113.1"/>
    <property type="molecule type" value="Genomic_DNA"/>
</dbReference>
<dbReference type="InterPro" id="IPR016024">
    <property type="entry name" value="ARM-type_fold"/>
</dbReference>
<dbReference type="Pfam" id="PF13646">
    <property type="entry name" value="HEAT_2"/>
    <property type="match status" value="2"/>
</dbReference>
<gene>
    <name evidence="1" type="ORF">MCB1EB_0952</name>
</gene>
<accession>A0A2Z6EUI2</accession>
<organism evidence="1 2">
    <name type="scientific">Mycoavidus cysteinexigens</name>
    <dbReference type="NCBI Taxonomy" id="1553431"/>
    <lineage>
        <taxon>Bacteria</taxon>
        <taxon>Pseudomonadati</taxon>
        <taxon>Pseudomonadota</taxon>
        <taxon>Betaproteobacteria</taxon>
        <taxon>Burkholderiales</taxon>
        <taxon>Burkholderiaceae</taxon>
        <taxon>Mycoavidus</taxon>
    </lineage>
</organism>
<dbReference type="Gene3D" id="1.25.10.10">
    <property type="entry name" value="Leucine-rich Repeat Variant"/>
    <property type="match status" value="3"/>
</dbReference>
<evidence type="ECO:0000313" key="1">
    <source>
        <dbReference type="EMBL" id="BBE09113.1"/>
    </source>
</evidence>
<dbReference type="Pfam" id="PF05729">
    <property type="entry name" value="NACHT"/>
    <property type="match status" value="1"/>
</dbReference>
<dbReference type="Gene3D" id="3.40.50.300">
    <property type="entry name" value="P-loop containing nucleotide triphosphate hydrolases"/>
    <property type="match status" value="1"/>
</dbReference>